<evidence type="ECO:0000313" key="8">
    <source>
        <dbReference type="EMBL" id="CAD8819882.1"/>
    </source>
</evidence>
<reference evidence="7" key="1">
    <citation type="submission" date="2021-01" db="EMBL/GenBank/DDBJ databases">
        <authorList>
            <person name="Corre E."/>
            <person name="Pelletier E."/>
            <person name="Niang G."/>
            <person name="Scheremetjew M."/>
            <person name="Finn R."/>
            <person name="Kale V."/>
            <person name="Holt S."/>
            <person name="Cochrane G."/>
            <person name="Meng A."/>
            <person name="Brown T."/>
            <person name="Cohen L."/>
        </authorList>
    </citation>
    <scope>NUCLEOTIDE SEQUENCE</scope>
    <source>
        <strain evidence="7">CCMP3278</strain>
    </source>
</reference>
<dbReference type="InterPro" id="IPR007740">
    <property type="entry name" value="Ribosomal_mL49"/>
</dbReference>
<sequence>MIRSRYFLGSMIRSQYRTFGMSRSHLIEDRLQQSGNLKFGTNFEMKRGVKSTSKKAPKLGPTDNFEKEARIRESFAAWSMPKKGEVDEETIQKTRRVQRFESPVNFWIPPVQLQFETRPELVFNLSAMLWAPPAGVFQELPFHVYRTVKGQRLPVYTEYMARKSQIYTQIRRFRGDLTPLKREMSIVCNGKEITEHKGYLEVNGDFQIELMYWLTSLGF</sequence>
<evidence type="ECO:0000256" key="6">
    <source>
        <dbReference type="ARBA" id="ARBA00035191"/>
    </source>
</evidence>
<evidence type="ECO:0000256" key="4">
    <source>
        <dbReference type="ARBA" id="ARBA00023128"/>
    </source>
</evidence>
<evidence type="ECO:0000256" key="3">
    <source>
        <dbReference type="ARBA" id="ARBA00022980"/>
    </source>
</evidence>
<keyword evidence="3" id="KW-0689">Ribosomal protein</keyword>
<evidence type="ECO:0000256" key="1">
    <source>
        <dbReference type="ARBA" id="ARBA00004173"/>
    </source>
</evidence>
<name>A0A6T6M0Z1_9RHOD</name>
<evidence type="ECO:0000256" key="5">
    <source>
        <dbReference type="ARBA" id="ARBA00023274"/>
    </source>
</evidence>
<dbReference type="EMBL" id="HBFP01006006">
    <property type="protein sequence ID" value="CAD8819881.1"/>
    <property type="molecule type" value="Transcribed_RNA"/>
</dbReference>
<proteinExistence type="inferred from homology"/>
<dbReference type="GO" id="GO:0006412">
    <property type="term" value="P:translation"/>
    <property type="evidence" value="ECO:0007669"/>
    <property type="project" value="InterPro"/>
</dbReference>
<comment type="subcellular location">
    <subcellularLocation>
        <location evidence="1">Mitochondrion</location>
    </subcellularLocation>
</comment>
<evidence type="ECO:0000313" key="7">
    <source>
        <dbReference type="EMBL" id="CAD8819881.1"/>
    </source>
</evidence>
<keyword evidence="5" id="KW-0687">Ribonucleoprotein</keyword>
<gene>
    <name evidence="7" type="ORF">TOLI1172_LOCUS4270</name>
    <name evidence="8" type="ORF">TOLI1172_LOCUS4271</name>
</gene>
<dbReference type="EMBL" id="HBFP01006007">
    <property type="protein sequence ID" value="CAD8819882.1"/>
    <property type="molecule type" value="Transcribed_RNA"/>
</dbReference>
<comment type="similarity">
    <text evidence="2">Belongs to the mitochondrion-specific ribosomal protein mL49 family.</text>
</comment>
<dbReference type="Pfam" id="PF05046">
    <property type="entry name" value="Img2"/>
    <property type="match status" value="1"/>
</dbReference>
<dbReference type="AlphaFoldDB" id="A0A6T6M0Z1"/>
<keyword evidence="4" id="KW-0496">Mitochondrion</keyword>
<dbReference type="PANTHER" id="PTHR13477">
    <property type="entry name" value="MITOCHONDRIAL 39S RIBOSOMAL PROTEIN L49"/>
    <property type="match status" value="1"/>
</dbReference>
<organism evidence="7">
    <name type="scientific">Timspurckia oligopyrenoides</name>
    <dbReference type="NCBI Taxonomy" id="708627"/>
    <lineage>
        <taxon>Eukaryota</taxon>
        <taxon>Rhodophyta</taxon>
        <taxon>Bangiophyceae</taxon>
        <taxon>Porphyridiales</taxon>
        <taxon>Porphyridiaceae</taxon>
        <taxon>Timspurckia</taxon>
    </lineage>
</organism>
<accession>A0A6T6M0Z1</accession>
<evidence type="ECO:0000256" key="2">
    <source>
        <dbReference type="ARBA" id="ARBA00005677"/>
    </source>
</evidence>
<dbReference type="PANTHER" id="PTHR13477:SF0">
    <property type="entry name" value="LARGE RIBOSOMAL SUBUNIT PROTEIN ML49"/>
    <property type="match status" value="1"/>
</dbReference>
<dbReference type="GO" id="GO:0005762">
    <property type="term" value="C:mitochondrial large ribosomal subunit"/>
    <property type="evidence" value="ECO:0007669"/>
    <property type="project" value="TreeGrafter"/>
</dbReference>
<protein>
    <recommendedName>
        <fullName evidence="6">Large ribosomal subunit protein mL49</fullName>
    </recommendedName>
</protein>
<dbReference type="Gene3D" id="3.30.780.10">
    <property type="entry name" value="SUI1-like domain"/>
    <property type="match status" value="1"/>
</dbReference>
<dbReference type="GO" id="GO:0003735">
    <property type="term" value="F:structural constituent of ribosome"/>
    <property type="evidence" value="ECO:0007669"/>
    <property type="project" value="InterPro"/>
</dbReference>